<dbReference type="RefSeq" id="WP_146596694.1">
    <property type="nucleotide sequence ID" value="NZ_SJPT01000009.1"/>
</dbReference>
<protein>
    <submittedName>
        <fullName evidence="2">Uncharacterized protein</fullName>
    </submittedName>
</protein>
<keyword evidence="1" id="KW-0472">Membrane</keyword>
<comment type="caution">
    <text evidence="2">The sequence shown here is derived from an EMBL/GenBank/DDBJ whole genome shotgun (WGS) entry which is preliminary data.</text>
</comment>
<evidence type="ECO:0000313" key="3">
    <source>
        <dbReference type="Proteomes" id="UP000316304"/>
    </source>
</evidence>
<sequence length="168" mass="19082">MAKLNSTNRLLVVWSVIAPIVAFLGGAYFFSGHGKPDLTGTWVNRFDPKKCETRLHFSPDGSFTKREILRGRYNAPDRETVYTGSYHFQDGKRYGDILFLSLHSAVAKENNEIVDTRPEASSWSAACKYGWTSQGHLLLTPAYGRNTGMMKRFDFLPPTLEFYTSEDR</sequence>
<proteinExistence type="predicted"/>
<accession>A0A5C6C7N7</accession>
<evidence type="ECO:0000256" key="1">
    <source>
        <dbReference type="SAM" id="Phobius"/>
    </source>
</evidence>
<name>A0A5C6C7N7_9BACT</name>
<gene>
    <name evidence="2" type="ORF">Pla52o_46830</name>
</gene>
<dbReference type="EMBL" id="SJPT01000009">
    <property type="protein sequence ID" value="TWU20168.1"/>
    <property type="molecule type" value="Genomic_DNA"/>
</dbReference>
<organism evidence="2 3">
    <name type="scientific">Novipirellula galeiformis</name>
    <dbReference type="NCBI Taxonomy" id="2528004"/>
    <lineage>
        <taxon>Bacteria</taxon>
        <taxon>Pseudomonadati</taxon>
        <taxon>Planctomycetota</taxon>
        <taxon>Planctomycetia</taxon>
        <taxon>Pirellulales</taxon>
        <taxon>Pirellulaceae</taxon>
        <taxon>Novipirellula</taxon>
    </lineage>
</organism>
<dbReference type="AlphaFoldDB" id="A0A5C6C7N7"/>
<keyword evidence="3" id="KW-1185">Reference proteome</keyword>
<evidence type="ECO:0000313" key="2">
    <source>
        <dbReference type="EMBL" id="TWU20168.1"/>
    </source>
</evidence>
<reference evidence="2 3" key="1">
    <citation type="submission" date="2019-02" db="EMBL/GenBank/DDBJ databases">
        <title>Deep-cultivation of Planctomycetes and their phenomic and genomic characterization uncovers novel biology.</title>
        <authorList>
            <person name="Wiegand S."/>
            <person name="Jogler M."/>
            <person name="Boedeker C."/>
            <person name="Pinto D."/>
            <person name="Vollmers J."/>
            <person name="Rivas-Marin E."/>
            <person name="Kohn T."/>
            <person name="Peeters S.H."/>
            <person name="Heuer A."/>
            <person name="Rast P."/>
            <person name="Oberbeckmann S."/>
            <person name="Bunk B."/>
            <person name="Jeske O."/>
            <person name="Meyerdierks A."/>
            <person name="Storesund J.E."/>
            <person name="Kallscheuer N."/>
            <person name="Luecker S."/>
            <person name="Lage O.M."/>
            <person name="Pohl T."/>
            <person name="Merkel B.J."/>
            <person name="Hornburger P."/>
            <person name="Mueller R.-W."/>
            <person name="Bruemmer F."/>
            <person name="Labrenz M."/>
            <person name="Spormann A.M."/>
            <person name="Op Den Camp H."/>
            <person name="Overmann J."/>
            <person name="Amann R."/>
            <person name="Jetten M.S.M."/>
            <person name="Mascher T."/>
            <person name="Medema M.H."/>
            <person name="Devos D.P."/>
            <person name="Kaster A.-K."/>
            <person name="Ovreas L."/>
            <person name="Rohde M."/>
            <person name="Galperin M.Y."/>
            <person name="Jogler C."/>
        </authorList>
    </citation>
    <scope>NUCLEOTIDE SEQUENCE [LARGE SCALE GENOMIC DNA]</scope>
    <source>
        <strain evidence="2 3">Pla52o</strain>
    </source>
</reference>
<keyword evidence="1" id="KW-0812">Transmembrane</keyword>
<dbReference type="Proteomes" id="UP000316304">
    <property type="component" value="Unassembled WGS sequence"/>
</dbReference>
<feature type="transmembrane region" description="Helical" evidence="1">
    <location>
        <begin position="12"/>
        <end position="30"/>
    </location>
</feature>
<keyword evidence="1" id="KW-1133">Transmembrane helix</keyword>